<keyword evidence="3 6" id="KW-0547">Nucleotide-binding</keyword>
<dbReference type="PANTHER" id="PTHR34590">
    <property type="entry name" value="OS03G0124300 PROTEIN-RELATED"/>
    <property type="match status" value="1"/>
</dbReference>
<gene>
    <name evidence="12" type="ORF">CB5_LOCUS18596</name>
</gene>
<dbReference type="SUPFAM" id="SSF56112">
    <property type="entry name" value="Protein kinase-like (PK-like)"/>
    <property type="match status" value="1"/>
</dbReference>
<dbReference type="AlphaFoldDB" id="A0A6V7PXA6"/>
<dbReference type="EMBL" id="LR862153">
    <property type="protein sequence ID" value="CAD1835385.1"/>
    <property type="molecule type" value="Genomic_DNA"/>
</dbReference>
<feature type="chain" id="PRO_5027559751" description="Protein kinase domain-containing protein" evidence="9">
    <location>
        <begin position="22"/>
        <end position="526"/>
    </location>
</feature>
<feature type="domain" description="Malectin" evidence="10">
    <location>
        <begin position="65"/>
        <end position="108"/>
    </location>
</feature>
<organism evidence="12">
    <name type="scientific">Ananas comosus var. bracteatus</name>
    <name type="common">red pineapple</name>
    <dbReference type="NCBI Taxonomy" id="296719"/>
    <lineage>
        <taxon>Eukaryota</taxon>
        <taxon>Viridiplantae</taxon>
        <taxon>Streptophyta</taxon>
        <taxon>Embryophyta</taxon>
        <taxon>Tracheophyta</taxon>
        <taxon>Spermatophyta</taxon>
        <taxon>Magnoliopsida</taxon>
        <taxon>Liliopsida</taxon>
        <taxon>Poales</taxon>
        <taxon>Bromeliaceae</taxon>
        <taxon>Bromelioideae</taxon>
        <taxon>Ananas</taxon>
    </lineage>
</organism>
<evidence type="ECO:0000256" key="3">
    <source>
        <dbReference type="ARBA" id="ARBA00022741"/>
    </source>
</evidence>
<dbReference type="InterPro" id="IPR045272">
    <property type="entry name" value="ANXUR1/2-like"/>
</dbReference>
<dbReference type="GO" id="GO:0005524">
    <property type="term" value="F:ATP binding"/>
    <property type="evidence" value="ECO:0007669"/>
    <property type="project" value="UniProtKB-UniRule"/>
</dbReference>
<evidence type="ECO:0000256" key="6">
    <source>
        <dbReference type="PROSITE-ProRule" id="PRU10141"/>
    </source>
</evidence>
<feature type="compositionally biased region" description="Polar residues" evidence="7">
    <location>
        <begin position="512"/>
        <end position="526"/>
    </location>
</feature>
<dbReference type="GO" id="GO:0016020">
    <property type="term" value="C:membrane"/>
    <property type="evidence" value="ECO:0007669"/>
    <property type="project" value="UniProtKB-SubCell"/>
</dbReference>
<dbReference type="InterPro" id="IPR021720">
    <property type="entry name" value="Malectin_dom"/>
</dbReference>
<keyword evidence="4 6" id="KW-0067">ATP-binding</keyword>
<dbReference type="InterPro" id="IPR011009">
    <property type="entry name" value="Kinase-like_dom_sf"/>
</dbReference>
<evidence type="ECO:0000256" key="4">
    <source>
        <dbReference type="ARBA" id="ARBA00022840"/>
    </source>
</evidence>
<evidence type="ECO:0000256" key="5">
    <source>
        <dbReference type="ARBA" id="ARBA00023180"/>
    </source>
</evidence>
<proteinExistence type="predicted"/>
<dbReference type="GO" id="GO:0004714">
    <property type="term" value="F:transmembrane receptor protein tyrosine kinase activity"/>
    <property type="evidence" value="ECO:0007669"/>
    <property type="project" value="InterPro"/>
</dbReference>
<evidence type="ECO:0008006" key="13">
    <source>
        <dbReference type="Google" id="ProtNLM"/>
    </source>
</evidence>
<keyword evidence="8" id="KW-1133">Transmembrane helix</keyword>
<dbReference type="PROSITE" id="PS00107">
    <property type="entry name" value="PROTEIN_KINASE_ATP"/>
    <property type="match status" value="1"/>
</dbReference>
<feature type="compositionally biased region" description="Low complexity" evidence="7">
    <location>
        <begin position="119"/>
        <end position="132"/>
    </location>
</feature>
<protein>
    <recommendedName>
        <fullName evidence="13">Protein kinase domain-containing protein</fullName>
    </recommendedName>
</protein>
<evidence type="ECO:0000313" key="12">
    <source>
        <dbReference type="EMBL" id="CAD1835385.1"/>
    </source>
</evidence>
<feature type="binding site" evidence="6">
    <location>
        <position position="486"/>
    </location>
    <ligand>
        <name>ATP</name>
        <dbReference type="ChEBI" id="CHEBI:30616"/>
    </ligand>
</feature>
<name>A0A6V7PXA6_ANACO</name>
<feature type="transmembrane region" description="Helical" evidence="8">
    <location>
        <begin position="376"/>
        <end position="399"/>
    </location>
</feature>
<accession>A0A6V7PXA6</accession>
<comment type="subcellular location">
    <subcellularLocation>
        <location evidence="1">Membrane</location>
        <topology evidence="1">Single-pass type I membrane protein</topology>
    </subcellularLocation>
</comment>
<dbReference type="InterPro" id="IPR024788">
    <property type="entry name" value="Malectin-like_Carb-bd_dom"/>
</dbReference>
<evidence type="ECO:0000256" key="2">
    <source>
        <dbReference type="ARBA" id="ARBA00022679"/>
    </source>
</evidence>
<dbReference type="PANTHER" id="PTHR34590:SF6">
    <property type="entry name" value="RECEPTOR-LIKE KINASE"/>
    <property type="match status" value="1"/>
</dbReference>
<reference evidence="12" key="1">
    <citation type="submission" date="2020-07" db="EMBL/GenBank/DDBJ databases">
        <authorList>
            <person name="Lin J."/>
        </authorList>
    </citation>
    <scope>NUCLEOTIDE SEQUENCE</scope>
</reference>
<dbReference type="Pfam" id="PF11721">
    <property type="entry name" value="Malectin"/>
    <property type="match status" value="1"/>
</dbReference>
<feature type="compositionally biased region" description="Basic and acidic residues" evidence="7">
    <location>
        <begin position="488"/>
        <end position="498"/>
    </location>
</feature>
<keyword evidence="2" id="KW-0808">Transferase</keyword>
<keyword evidence="9" id="KW-0732">Signal</keyword>
<dbReference type="Pfam" id="PF12819">
    <property type="entry name" value="Malectin_like"/>
    <property type="match status" value="1"/>
</dbReference>
<evidence type="ECO:0000259" key="11">
    <source>
        <dbReference type="Pfam" id="PF12819"/>
    </source>
</evidence>
<feature type="signal peptide" evidence="9">
    <location>
        <begin position="1"/>
        <end position="21"/>
    </location>
</feature>
<keyword evidence="8" id="KW-0472">Membrane</keyword>
<feature type="region of interest" description="Disordered" evidence="7">
    <location>
        <begin position="488"/>
        <end position="526"/>
    </location>
</feature>
<dbReference type="Gene3D" id="3.30.200.20">
    <property type="entry name" value="Phosphorylase Kinase, domain 1"/>
    <property type="match status" value="1"/>
</dbReference>
<dbReference type="Gene3D" id="2.60.120.430">
    <property type="entry name" value="Galactose-binding lectin"/>
    <property type="match status" value="2"/>
</dbReference>
<feature type="region of interest" description="Disordered" evidence="7">
    <location>
        <begin position="114"/>
        <end position="141"/>
    </location>
</feature>
<evidence type="ECO:0000256" key="7">
    <source>
        <dbReference type="SAM" id="MobiDB-lite"/>
    </source>
</evidence>
<evidence type="ECO:0000256" key="8">
    <source>
        <dbReference type="SAM" id="Phobius"/>
    </source>
</evidence>
<dbReference type="InterPro" id="IPR017441">
    <property type="entry name" value="Protein_kinase_ATP_BS"/>
</dbReference>
<evidence type="ECO:0000256" key="1">
    <source>
        <dbReference type="ARBA" id="ARBA00004479"/>
    </source>
</evidence>
<evidence type="ECO:0000259" key="10">
    <source>
        <dbReference type="Pfam" id="PF11721"/>
    </source>
</evidence>
<feature type="domain" description="Malectin-like" evidence="11">
    <location>
        <begin position="201"/>
        <end position="366"/>
    </location>
</feature>
<evidence type="ECO:0000256" key="9">
    <source>
        <dbReference type="SAM" id="SignalP"/>
    </source>
</evidence>
<keyword evidence="5" id="KW-0325">Glycoprotein</keyword>
<keyword evidence="8" id="KW-0812">Transmembrane</keyword>
<sequence>MELLVLFVGLLVFSLLPFSSSITPNSSFLFLSCGASSSTTLSHDAPPRSFVPDSTYLSSSHRTLSLSNPSSSSSSPSPLYSTARVSTSPFSYNLPVSIPGSYVLRLHFLPFPSPPTTSPSPSSTSPPSTASPSSPPSPPSNLTIAEFLLPAAPPSLALSFSPSPLLPRLRLRRRALPRSPELLSDPLPTPVGAAPLLRPLSGQALRTLYRVNVGGPEVTPANDTLWRTWVPDEPFLFDPDLSLVNSTPAGNVVYDAARGRTREIAPPSVYDTARTVAVSPLLLISNPDFNANLTWTFPVDPGYSYLVRAHFCDLISPTLSTSANSGLKFNVYVMGLSAYPNLNPSDFTNQLAEAFYVDFVVNNSGGRNNGHRFRTAVILASVLTVAAVAIILGAAIFVCRRYRLTSAAKSETTPISSWSPYTPGRVNSVSLSSKSTAGRLNLGLLISFAEIKSATGGFDERNVIGVGGFGKVYKGVLNDGTRVAVKRGCPDPDKDSRNSRPRLWSCPASGTGIWSRSSDTATSNPR</sequence>